<reference evidence="1" key="1">
    <citation type="submission" date="2023-01" db="EMBL/GenBank/DDBJ databases">
        <title>The growth and conidiation of Purpureocillium lavendulum are regulated by nitrogen source and histone H3K14 acetylation.</title>
        <authorList>
            <person name="Tang P."/>
            <person name="Han J."/>
            <person name="Zhang C."/>
            <person name="Tang P."/>
            <person name="Qi F."/>
            <person name="Zhang K."/>
            <person name="Liang L."/>
        </authorList>
    </citation>
    <scope>NUCLEOTIDE SEQUENCE</scope>
    <source>
        <strain evidence="1">YMF1.00683</strain>
    </source>
</reference>
<name>A0AB34FKR1_9HYPO</name>
<protein>
    <submittedName>
        <fullName evidence="1">Uncharacterized protein</fullName>
    </submittedName>
</protein>
<evidence type="ECO:0000313" key="2">
    <source>
        <dbReference type="Proteomes" id="UP001163105"/>
    </source>
</evidence>
<evidence type="ECO:0000313" key="1">
    <source>
        <dbReference type="EMBL" id="KAJ6439441.1"/>
    </source>
</evidence>
<proteinExistence type="predicted"/>
<organism evidence="1 2">
    <name type="scientific">Purpureocillium lavendulum</name>
    <dbReference type="NCBI Taxonomy" id="1247861"/>
    <lineage>
        <taxon>Eukaryota</taxon>
        <taxon>Fungi</taxon>
        <taxon>Dikarya</taxon>
        <taxon>Ascomycota</taxon>
        <taxon>Pezizomycotina</taxon>
        <taxon>Sordariomycetes</taxon>
        <taxon>Hypocreomycetidae</taxon>
        <taxon>Hypocreales</taxon>
        <taxon>Ophiocordycipitaceae</taxon>
        <taxon>Purpureocillium</taxon>
    </lineage>
</organism>
<dbReference type="EMBL" id="JAQHRD010000006">
    <property type="protein sequence ID" value="KAJ6439441.1"/>
    <property type="molecule type" value="Genomic_DNA"/>
</dbReference>
<sequence>MDLTGLPHVGRVKAVTDETSTACSSWDVTMVVLNLFHTLAANPVHWPPRQQQQLTGRQDV</sequence>
<gene>
    <name evidence="1" type="ORF">O9K51_07326</name>
</gene>
<keyword evidence="2" id="KW-1185">Reference proteome</keyword>
<accession>A0AB34FKR1</accession>
<dbReference type="AlphaFoldDB" id="A0AB34FKR1"/>
<dbReference type="Proteomes" id="UP001163105">
    <property type="component" value="Unassembled WGS sequence"/>
</dbReference>
<comment type="caution">
    <text evidence="1">The sequence shown here is derived from an EMBL/GenBank/DDBJ whole genome shotgun (WGS) entry which is preliminary data.</text>
</comment>